<dbReference type="AlphaFoldDB" id="A0A8F4QIU3"/>
<dbReference type="KEGG" id="pspw:BJG93_34930"/>
<accession>A0A8F4QIU3</accession>
<dbReference type="OrthoDB" id="9802500at2"/>
<evidence type="ECO:0000313" key="1">
    <source>
        <dbReference type="EMBL" id="QXE07155.1"/>
    </source>
</evidence>
<dbReference type="SUPFAM" id="SSF55073">
    <property type="entry name" value="Nucleotide cyclase"/>
    <property type="match status" value="1"/>
</dbReference>
<evidence type="ECO:0008006" key="3">
    <source>
        <dbReference type="Google" id="ProtNLM"/>
    </source>
</evidence>
<reference evidence="1" key="1">
    <citation type="submission" date="2016-09" db="EMBL/GenBank/DDBJ databases">
        <title>The Complete Genome of Burkholderia sprentiae wsm5005.</title>
        <authorList>
            <person name="De Meyer S."/>
            <person name="Wang P."/>
            <person name="Terpolilli J."/>
        </authorList>
    </citation>
    <scope>NUCLEOTIDE SEQUENCE [LARGE SCALE GENOMIC DNA]</scope>
    <source>
        <strain evidence="1">WSM5005</strain>
    </source>
</reference>
<keyword evidence="2" id="KW-1185">Reference proteome</keyword>
<name>A0A8F4QIU3_9BURK</name>
<dbReference type="Gene3D" id="3.30.70.1230">
    <property type="entry name" value="Nucleotide cyclase"/>
    <property type="match status" value="1"/>
</dbReference>
<proteinExistence type="predicted"/>
<gene>
    <name evidence="1" type="ORF">BJG93_34930</name>
</gene>
<dbReference type="Proteomes" id="UP000179860">
    <property type="component" value="Chromosome 1"/>
</dbReference>
<dbReference type="EMBL" id="CP017561">
    <property type="protein sequence ID" value="QXE07155.1"/>
    <property type="molecule type" value="Genomic_DNA"/>
</dbReference>
<sequence>MFIDVKESTRLGLRYPLDVVQHIKHSILRAASETVRAMDGHVHRFMGDALMAFFGRQWRRSIRPCSARI</sequence>
<protein>
    <recommendedName>
        <fullName evidence="3">Guanylate cyclase domain-containing protein</fullName>
    </recommendedName>
</protein>
<evidence type="ECO:0000313" key="2">
    <source>
        <dbReference type="Proteomes" id="UP000179860"/>
    </source>
</evidence>
<dbReference type="InterPro" id="IPR029787">
    <property type="entry name" value="Nucleotide_cyclase"/>
</dbReference>
<organism evidence="1 2">
    <name type="scientific">Paraburkholderia sprentiae WSM5005</name>
    <dbReference type="NCBI Taxonomy" id="754502"/>
    <lineage>
        <taxon>Bacteria</taxon>
        <taxon>Pseudomonadati</taxon>
        <taxon>Pseudomonadota</taxon>
        <taxon>Betaproteobacteria</taxon>
        <taxon>Burkholderiales</taxon>
        <taxon>Burkholderiaceae</taxon>
        <taxon>Paraburkholderia</taxon>
    </lineage>
</organism>